<proteinExistence type="predicted"/>
<accession>A0ABW1LNU0</accession>
<keyword evidence="2" id="KW-0843">Virulence</keyword>
<dbReference type="Pfam" id="PF04185">
    <property type="entry name" value="Phosphoesterase"/>
    <property type="match status" value="1"/>
</dbReference>
<evidence type="ECO:0000313" key="4">
    <source>
        <dbReference type="EMBL" id="MFC6045158.1"/>
    </source>
</evidence>
<dbReference type="InterPro" id="IPR017850">
    <property type="entry name" value="Alkaline_phosphatase_core_sf"/>
</dbReference>
<evidence type="ECO:0000256" key="2">
    <source>
        <dbReference type="ARBA" id="ARBA00023026"/>
    </source>
</evidence>
<dbReference type="InterPro" id="IPR007312">
    <property type="entry name" value="Phosphoesterase"/>
</dbReference>
<comment type="caution">
    <text evidence="4">The sequence shown here is derived from an EMBL/GenBank/DDBJ whole genome shotgun (WGS) entry which is preliminary data.</text>
</comment>
<feature type="chain" id="PRO_5046321569" evidence="3">
    <location>
        <begin position="19"/>
        <end position="298"/>
    </location>
</feature>
<name>A0ABW1LNU0_9ACTN</name>
<keyword evidence="5" id="KW-1185">Reference proteome</keyword>
<organism evidence="4 5">
    <name type="scientific">Nocardioides hankookensis</name>
    <dbReference type="NCBI Taxonomy" id="443157"/>
    <lineage>
        <taxon>Bacteria</taxon>
        <taxon>Bacillati</taxon>
        <taxon>Actinomycetota</taxon>
        <taxon>Actinomycetes</taxon>
        <taxon>Propionibacteriales</taxon>
        <taxon>Nocardioidaceae</taxon>
        <taxon>Nocardioides</taxon>
    </lineage>
</organism>
<dbReference type="Gene3D" id="3.40.720.10">
    <property type="entry name" value="Alkaline Phosphatase, subunit A"/>
    <property type="match status" value="1"/>
</dbReference>
<protein>
    <submittedName>
        <fullName evidence="4">Alkaline phosphatase family protein</fullName>
    </submittedName>
</protein>
<gene>
    <name evidence="4" type="ORF">ACFPYL_18865</name>
</gene>
<sequence length="298" mass="31988">MHSLHRFLCLVFATCSLAACGGTEGGSTSPASQPTTAVTKLLVVVVENHSLAEMRREMPYTFRLARRYGYATHYRAITHPSLPNYLAIAGGSTFGVTDDSSPASHPVHGRSVFGQARALGRTAGVYADGMPGRCAREPGGGRYAVKHNPWAYFVDERRACLRHDGSMAGFAADAAGGDLPNAGMVVPNLCHDAHDSDCTLADADRWLRSTLRPVLRGPDFRSGRLAVVVTADEDDSSQGNRVLTAVLHPSQHAHVVRARLDHTSLTRLYDEVLRAPLLRGARRAPDLAAAFDLPVGPS</sequence>
<keyword evidence="1" id="KW-0378">Hydrolase</keyword>
<dbReference type="PANTHER" id="PTHR31956">
    <property type="entry name" value="NON-SPECIFIC PHOSPHOLIPASE C4-RELATED"/>
    <property type="match status" value="1"/>
</dbReference>
<dbReference type="Proteomes" id="UP001596135">
    <property type="component" value="Unassembled WGS sequence"/>
</dbReference>
<dbReference type="RefSeq" id="WP_379157828.1">
    <property type="nucleotide sequence ID" value="NZ_JBHSRJ010000008.1"/>
</dbReference>
<evidence type="ECO:0000313" key="5">
    <source>
        <dbReference type="Proteomes" id="UP001596135"/>
    </source>
</evidence>
<dbReference type="PANTHER" id="PTHR31956:SF8">
    <property type="entry name" value="ACID PHOSPHATASE PHOA (AFU_ORTHOLOGUE AFUA_1G03570)"/>
    <property type="match status" value="1"/>
</dbReference>
<evidence type="ECO:0000256" key="3">
    <source>
        <dbReference type="SAM" id="SignalP"/>
    </source>
</evidence>
<reference evidence="5" key="1">
    <citation type="journal article" date="2019" name="Int. J. Syst. Evol. Microbiol.">
        <title>The Global Catalogue of Microorganisms (GCM) 10K type strain sequencing project: providing services to taxonomists for standard genome sequencing and annotation.</title>
        <authorList>
            <consortium name="The Broad Institute Genomics Platform"/>
            <consortium name="The Broad Institute Genome Sequencing Center for Infectious Disease"/>
            <person name="Wu L."/>
            <person name="Ma J."/>
        </authorList>
    </citation>
    <scope>NUCLEOTIDE SEQUENCE [LARGE SCALE GENOMIC DNA]</scope>
    <source>
        <strain evidence="5">CCUG 54522</strain>
    </source>
</reference>
<feature type="signal peptide" evidence="3">
    <location>
        <begin position="1"/>
        <end position="18"/>
    </location>
</feature>
<dbReference type="EMBL" id="JBHSRJ010000008">
    <property type="protein sequence ID" value="MFC6045158.1"/>
    <property type="molecule type" value="Genomic_DNA"/>
</dbReference>
<dbReference type="PROSITE" id="PS51257">
    <property type="entry name" value="PROKAR_LIPOPROTEIN"/>
    <property type="match status" value="1"/>
</dbReference>
<evidence type="ECO:0000256" key="1">
    <source>
        <dbReference type="ARBA" id="ARBA00022801"/>
    </source>
</evidence>
<keyword evidence="3" id="KW-0732">Signal</keyword>